<evidence type="ECO:0000256" key="4">
    <source>
        <dbReference type="ARBA" id="ARBA00022679"/>
    </source>
</evidence>
<dbReference type="AlphaFoldDB" id="A0A9J6P2T8"/>
<dbReference type="RefSeq" id="WP_250860188.1">
    <property type="nucleotide sequence ID" value="NZ_JAGSOJ010000003.1"/>
</dbReference>
<comment type="function">
    <text evidence="10">Catalyzes the reversible formation of acyl-phosphate (acyl-PO(4)) from acyl-[acyl-carrier-protein] (acyl-ACP). This enzyme utilizes acyl-ACP as fatty acyl donor, but not acyl-CoA.</text>
</comment>
<dbReference type="HAMAP" id="MF_00019">
    <property type="entry name" value="PlsX"/>
    <property type="match status" value="1"/>
</dbReference>
<dbReference type="SUPFAM" id="SSF53659">
    <property type="entry name" value="Isocitrate/Isopropylmalate dehydrogenase-like"/>
    <property type="match status" value="1"/>
</dbReference>
<dbReference type="InterPro" id="IPR012281">
    <property type="entry name" value="Phospholipid_synth_PlsX-like"/>
</dbReference>
<evidence type="ECO:0000313" key="11">
    <source>
        <dbReference type="EMBL" id="MCM1991082.1"/>
    </source>
</evidence>
<evidence type="ECO:0000256" key="8">
    <source>
        <dbReference type="ARBA" id="ARBA00024069"/>
    </source>
</evidence>
<keyword evidence="4 10" id="KW-0808">Transferase</keyword>
<dbReference type="Gene3D" id="3.40.718.10">
    <property type="entry name" value="Isopropylmalate Dehydrogenase"/>
    <property type="match status" value="1"/>
</dbReference>
<dbReference type="GO" id="GO:0008654">
    <property type="term" value="P:phospholipid biosynthetic process"/>
    <property type="evidence" value="ECO:0007669"/>
    <property type="project" value="UniProtKB-KW"/>
</dbReference>
<evidence type="ECO:0000256" key="1">
    <source>
        <dbReference type="ARBA" id="ARBA00001232"/>
    </source>
</evidence>
<evidence type="ECO:0000256" key="2">
    <source>
        <dbReference type="ARBA" id="ARBA00022490"/>
    </source>
</evidence>
<comment type="pathway">
    <text evidence="10">Lipid metabolism; phospholipid metabolism.</text>
</comment>
<keyword evidence="12" id="KW-1185">Reference proteome</keyword>
<organism evidence="11 12">
    <name type="scientific">Oceanirhabdus seepicola</name>
    <dbReference type="NCBI Taxonomy" id="2828781"/>
    <lineage>
        <taxon>Bacteria</taxon>
        <taxon>Bacillati</taxon>
        <taxon>Bacillota</taxon>
        <taxon>Clostridia</taxon>
        <taxon>Eubacteriales</taxon>
        <taxon>Clostridiaceae</taxon>
        <taxon>Oceanirhabdus</taxon>
    </lineage>
</organism>
<keyword evidence="2 10" id="KW-0963">Cytoplasm</keyword>
<keyword evidence="11" id="KW-0012">Acyltransferase</keyword>
<reference evidence="11" key="1">
    <citation type="journal article" date="2021" name="mSystems">
        <title>Bacteria and Archaea Synergistically Convert Glycine Betaine to Biogenic Methane in the Formosa Cold Seep of the South China Sea.</title>
        <authorList>
            <person name="Li L."/>
            <person name="Zhang W."/>
            <person name="Zhang S."/>
            <person name="Song L."/>
            <person name="Sun Q."/>
            <person name="Zhang H."/>
            <person name="Xiang H."/>
            <person name="Dong X."/>
        </authorList>
    </citation>
    <scope>NUCLEOTIDE SEQUENCE</scope>
    <source>
        <strain evidence="11">ZWT</strain>
    </source>
</reference>
<protein>
    <recommendedName>
        <fullName evidence="8 10">Phosphate acyltransferase</fullName>
        <ecNumber evidence="8 10">2.3.1.274</ecNumber>
    </recommendedName>
    <alternativeName>
        <fullName evidence="10">Acyl-ACP phosphotransacylase</fullName>
    </alternativeName>
    <alternativeName>
        <fullName evidence="10">Acyl-[acyl-carrier-protein]--phosphate acyltransferase</fullName>
    </alternativeName>
    <alternativeName>
        <fullName evidence="10">Phosphate-acyl-ACP acyltransferase</fullName>
    </alternativeName>
</protein>
<keyword evidence="5 10" id="KW-0443">Lipid metabolism</keyword>
<comment type="caution">
    <text evidence="11">The sequence shown here is derived from an EMBL/GenBank/DDBJ whole genome shotgun (WGS) entry which is preliminary data.</text>
</comment>
<evidence type="ECO:0000256" key="3">
    <source>
        <dbReference type="ARBA" id="ARBA00022516"/>
    </source>
</evidence>
<comment type="catalytic activity">
    <reaction evidence="1 10">
        <text>a fatty acyl-[ACP] + phosphate = an acyl phosphate + holo-[ACP]</text>
        <dbReference type="Rhea" id="RHEA:42292"/>
        <dbReference type="Rhea" id="RHEA-COMP:9685"/>
        <dbReference type="Rhea" id="RHEA-COMP:14125"/>
        <dbReference type="ChEBI" id="CHEBI:43474"/>
        <dbReference type="ChEBI" id="CHEBI:59918"/>
        <dbReference type="ChEBI" id="CHEBI:64479"/>
        <dbReference type="ChEBI" id="CHEBI:138651"/>
        <dbReference type="EC" id="2.3.1.274"/>
    </reaction>
</comment>
<keyword evidence="7 10" id="KW-1208">Phospholipid metabolism</keyword>
<evidence type="ECO:0000256" key="9">
    <source>
        <dbReference type="ARBA" id="ARBA00046608"/>
    </source>
</evidence>
<evidence type="ECO:0000256" key="10">
    <source>
        <dbReference type="HAMAP-Rule" id="MF_00019"/>
    </source>
</evidence>
<dbReference type="EC" id="2.3.1.274" evidence="8 10"/>
<accession>A0A9J6P2T8</accession>
<keyword evidence="6 10" id="KW-0594">Phospholipid biosynthesis</keyword>
<dbReference type="PANTHER" id="PTHR30100:SF1">
    <property type="entry name" value="PHOSPHATE ACYLTRANSFERASE"/>
    <property type="match status" value="1"/>
</dbReference>
<evidence type="ECO:0000256" key="5">
    <source>
        <dbReference type="ARBA" id="ARBA00023098"/>
    </source>
</evidence>
<gene>
    <name evidence="10 11" type="primary">plsX</name>
    <name evidence="11" type="ORF">KDK92_15220</name>
</gene>
<dbReference type="Pfam" id="PF02504">
    <property type="entry name" value="FA_synthesis"/>
    <property type="match status" value="1"/>
</dbReference>
<evidence type="ECO:0000313" key="12">
    <source>
        <dbReference type="Proteomes" id="UP001056429"/>
    </source>
</evidence>
<evidence type="ECO:0000256" key="6">
    <source>
        <dbReference type="ARBA" id="ARBA00023209"/>
    </source>
</evidence>
<dbReference type="GO" id="GO:0043811">
    <property type="term" value="F:phosphate:acyl-[acyl carrier protein] acyltransferase activity"/>
    <property type="evidence" value="ECO:0007669"/>
    <property type="project" value="UniProtKB-UniRule"/>
</dbReference>
<comment type="similarity">
    <text evidence="10">Belongs to the PlsX family.</text>
</comment>
<name>A0A9J6P2T8_9CLOT</name>
<dbReference type="GO" id="GO:0006633">
    <property type="term" value="P:fatty acid biosynthetic process"/>
    <property type="evidence" value="ECO:0007669"/>
    <property type="project" value="UniProtKB-UniRule"/>
</dbReference>
<dbReference type="PANTHER" id="PTHR30100">
    <property type="entry name" value="FATTY ACID/PHOSPHOLIPID SYNTHESIS PROTEIN PLSX"/>
    <property type="match status" value="1"/>
</dbReference>
<proteinExistence type="inferred from homology"/>
<dbReference type="Proteomes" id="UP001056429">
    <property type="component" value="Unassembled WGS sequence"/>
</dbReference>
<comment type="subunit">
    <text evidence="9 10">Homodimer. Probably interacts with PlsY.</text>
</comment>
<keyword evidence="3 10" id="KW-0444">Lipid biosynthesis</keyword>
<dbReference type="NCBIfam" id="TIGR00182">
    <property type="entry name" value="plsX"/>
    <property type="match status" value="1"/>
</dbReference>
<dbReference type="GO" id="GO:0005737">
    <property type="term" value="C:cytoplasm"/>
    <property type="evidence" value="ECO:0007669"/>
    <property type="project" value="UniProtKB-SubCell"/>
</dbReference>
<reference evidence="11" key="2">
    <citation type="submission" date="2021-04" db="EMBL/GenBank/DDBJ databases">
        <authorList>
            <person name="Dong X."/>
        </authorList>
    </citation>
    <scope>NUCLEOTIDE SEQUENCE</scope>
    <source>
        <strain evidence="11">ZWT</strain>
    </source>
</reference>
<comment type="subcellular location">
    <subcellularLocation>
        <location evidence="10">Cytoplasm</location>
    </subcellularLocation>
    <text evidence="10">Associated with the membrane possibly through PlsY.</text>
</comment>
<dbReference type="EMBL" id="JAGSOJ010000003">
    <property type="protein sequence ID" value="MCM1991082.1"/>
    <property type="molecule type" value="Genomic_DNA"/>
</dbReference>
<dbReference type="PIRSF" id="PIRSF002465">
    <property type="entry name" value="Phsphlp_syn_PlsX"/>
    <property type="match status" value="1"/>
</dbReference>
<dbReference type="InterPro" id="IPR003664">
    <property type="entry name" value="FA_synthesis"/>
</dbReference>
<evidence type="ECO:0000256" key="7">
    <source>
        <dbReference type="ARBA" id="ARBA00023264"/>
    </source>
</evidence>
<sequence length="329" mass="35881">MKIVVDGMGGDNSPCEIVKGCIDFLTESKKEVHIYITGPQKKIEEELEKYQNNNNITIVDASEVISCNEPPAMAIRKKKDSSMVKALRMVRDGEADAIISAGSTGALLTGATLIIGRIKGIKRAALAPLMPGEKGPFMLIDCGANVDCKPENLVQFALMGKAYFESVMNISDPKVGLVNIGSEEEKGNELTKESYKLLKEENINFYGNIEPRDMVSGDVQVIVADGFVGNTILKAIEGVSSLIFGRLKEGIYSSFKTKIGGALLKPVFSQFKKDFDYREYGGTPFLGVKGVCIKAHGSSDAKAIKNAIKQSVLFYDKKVIDKIKTEFEK</sequence>